<dbReference type="Proteomes" id="UP001204798">
    <property type="component" value="Unassembled WGS sequence"/>
</dbReference>
<feature type="transmembrane region" description="Helical" evidence="8">
    <location>
        <begin position="168"/>
        <end position="193"/>
    </location>
</feature>
<feature type="domain" description="ABC transmembrane type-1" evidence="9">
    <location>
        <begin position="82"/>
        <end position="287"/>
    </location>
</feature>
<evidence type="ECO:0000256" key="4">
    <source>
        <dbReference type="ARBA" id="ARBA00022519"/>
    </source>
</evidence>
<comment type="caution">
    <text evidence="10">The sequence shown here is derived from an EMBL/GenBank/DDBJ whole genome shotgun (WGS) entry which is preliminary data.</text>
</comment>
<dbReference type="PANTHER" id="PTHR43357">
    <property type="entry name" value="INNER MEMBRANE ABC TRANSPORTER PERMEASE PROTEIN YDCV"/>
    <property type="match status" value="1"/>
</dbReference>
<sequence>MKSDLGSLPTTSPFSLTRSLRRIRHEYSPKTLALWAGLWLVFLAFLFYPIAFMLKGAVIYEGQFTLDFFKLLLRDPQLADALKGSFGLALTSTALTLALAVPIAYAMVRYRLPFKSVLNVLLLVPMISPPFVSAIAVRKLLARFGPINQLLISLGLVDPTNPPSWLDYPFWGIVVLQVLHFLPIAYLNCVAALSRIDRSLEEAAQSLGASGFRLFRTVTLPLMTPGLFAAGSLVFILAFTDLGTPLVFNYTRVVAVQIFHRVEQALEDPTGYAMVLLVMALSVAVFWASKRWAERWQVQTIPRAAGETGERILPLPLTVLITASILLVTFLAILPNIAVLLNALADRWFMTILPDRWTLRYFHQLLVYPLAATSIRNSLLYSLASALLDILLGLAIAYIVVRRKAPLPHWLDGAAMLPLAIPGIVVAFGYVGAFANTPLDPRQNPVLLLIIAYAIRRLPYMVRACYAGLQQVSESLEEASLNLGASPFWTFVKVTLPQIVPHLIAGGIMAFAFAMLEVSDSLILAFDQRYFPITKAIYALSNRLEGGVQMASAMGVLGMLVLAISMAISTRLMGRRMGEVFRM</sequence>
<name>A0ABT2ENC5_9BACT</name>
<comment type="similarity">
    <text evidence="8">Belongs to the binding-protein-dependent transport system permease family.</text>
</comment>
<evidence type="ECO:0000256" key="6">
    <source>
        <dbReference type="ARBA" id="ARBA00022989"/>
    </source>
</evidence>
<evidence type="ECO:0000256" key="7">
    <source>
        <dbReference type="ARBA" id="ARBA00023136"/>
    </source>
</evidence>
<dbReference type="InterPro" id="IPR000515">
    <property type="entry name" value="MetI-like"/>
</dbReference>
<feature type="transmembrane region" description="Helical" evidence="8">
    <location>
        <begin position="546"/>
        <end position="568"/>
    </location>
</feature>
<feature type="transmembrane region" description="Helical" evidence="8">
    <location>
        <begin position="379"/>
        <end position="401"/>
    </location>
</feature>
<evidence type="ECO:0000313" key="11">
    <source>
        <dbReference type="Proteomes" id="UP001204798"/>
    </source>
</evidence>
<dbReference type="CDD" id="cd06261">
    <property type="entry name" value="TM_PBP2"/>
    <property type="match status" value="2"/>
</dbReference>
<dbReference type="EMBL" id="JANUCP010000003">
    <property type="protein sequence ID" value="MCS3919462.1"/>
    <property type="molecule type" value="Genomic_DNA"/>
</dbReference>
<comment type="subcellular location">
    <subcellularLocation>
        <location evidence="1">Cell inner membrane</location>
        <topology evidence="1">Multi-pass membrane protein</topology>
    </subcellularLocation>
    <subcellularLocation>
        <location evidence="8">Cell membrane</location>
        <topology evidence="8">Multi-pass membrane protein</topology>
    </subcellularLocation>
</comment>
<keyword evidence="4" id="KW-0997">Cell inner membrane</keyword>
<evidence type="ECO:0000256" key="1">
    <source>
        <dbReference type="ARBA" id="ARBA00004429"/>
    </source>
</evidence>
<dbReference type="SUPFAM" id="SSF161098">
    <property type="entry name" value="MetI-like"/>
    <property type="match status" value="2"/>
</dbReference>
<organism evidence="10 11">
    <name type="scientific">Candidatus Fervidibacter sacchari</name>
    <dbReference type="NCBI Taxonomy" id="1448929"/>
    <lineage>
        <taxon>Bacteria</taxon>
        <taxon>Candidatus Fervidibacterota</taxon>
        <taxon>Candidatus Fervidibacter</taxon>
    </lineage>
</organism>
<evidence type="ECO:0000256" key="5">
    <source>
        <dbReference type="ARBA" id="ARBA00022692"/>
    </source>
</evidence>
<keyword evidence="2 8" id="KW-0813">Transport</keyword>
<gene>
    <name evidence="10" type="ORF">M2350_001875</name>
</gene>
<protein>
    <submittedName>
        <fullName evidence="10">Iron(III) transport system permease protein</fullName>
    </submittedName>
</protein>
<feature type="transmembrane region" description="Helical" evidence="8">
    <location>
        <begin position="86"/>
        <end position="108"/>
    </location>
</feature>
<feature type="transmembrane region" description="Helical" evidence="8">
    <location>
        <begin position="120"/>
        <end position="141"/>
    </location>
</feature>
<keyword evidence="3" id="KW-1003">Cell membrane</keyword>
<keyword evidence="7 8" id="KW-0472">Membrane</keyword>
<dbReference type="PROSITE" id="PS50928">
    <property type="entry name" value="ABC_TM1"/>
    <property type="match status" value="2"/>
</dbReference>
<feature type="transmembrane region" description="Helical" evidence="8">
    <location>
        <begin position="317"/>
        <end position="341"/>
    </location>
</feature>
<dbReference type="InterPro" id="IPR035906">
    <property type="entry name" value="MetI-like_sf"/>
</dbReference>
<keyword evidence="5 8" id="KW-0812">Transmembrane</keyword>
<feature type="transmembrane region" description="Helical" evidence="8">
    <location>
        <begin position="413"/>
        <end position="434"/>
    </location>
</feature>
<feature type="domain" description="ABC transmembrane type-1" evidence="9">
    <location>
        <begin position="375"/>
        <end position="569"/>
    </location>
</feature>
<evidence type="ECO:0000256" key="8">
    <source>
        <dbReference type="RuleBase" id="RU363032"/>
    </source>
</evidence>
<feature type="transmembrane region" description="Helical" evidence="8">
    <location>
        <begin position="503"/>
        <end position="526"/>
    </location>
</feature>
<evidence type="ECO:0000313" key="10">
    <source>
        <dbReference type="EMBL" id="MCS3919462.1"/>
    </source>
</evidence>
<reference evidence="10 11" key="1">
    <citation type="submission" date="2022-08" db="EMBL/GenBank/DDBJ databases">
        <title>Bacterial and archaeal communities from various locations to study Microbial Dark Matter (Phase II).</title>
        <authorList>
            <person name="Stepanauskas R."/>
        </authorList>
    </citation>
    <scope>NUCLEOTIDE SEQUENCE [LARGE SCALE GENOMIC DNA]</scope>
    <source>
        <strain evidence="10 11">PD1</strain>
    </source>
</reference>
<keyword evidence="11" id="KW-1185">Reference proteome</keyword>
<evidence type="ECO:0000259" key="9">
    <source>
        <dbReference type="PROSITE" id="PS50928"/>
    </source>
</evidence>
<feature type="transmembrane region" description="Helical" evidence="8">
    <location>
        <begin position="32"/>
        <end position="54"/>
    </location>
</feature>
<dbReference type="PANTHER" id="PTHR43357:SF4">
    <property type="entry name" value="INNER MEMBRANE ABC TRANSPORTER PERMEASE PROTEIN YDCV"/>
    <property type="match status" value="1"/>
</dbReference>
<feature type="transmembrane region" description="Helical" evidence="8">
    <location>
        <begin position="271"/>
        <end position="289"/>
    </location>
</feature>
<feature type="transmembrane region" description="Helical" evidence="8">
    <location>
        <begin position="214"/>
        <end position="239"/>
    </location>
</feature>
<evidence type="ECO:0000256" key="3">
    <source>
        <dbReference type="ARBA" id="ARBA00022475"/>
    </source>
</evidence>
<dbReference type="Pfam" id="PF00528">
    <property type="entry name" value="BPD_transp_1"/>
    <property type="match status" value="2"/>
</dbReference>
<dbReference type="RefSeq" id="WP_259095894.1">
    <property type="nucleotide sequence ID" value="NZ_CP130454.1"/>
</dbReference>
<accession>A0ABT2ENC5</accession>
<keyword evidence="6 8" id="KW-1133">Transmembrane helix</keyword>
<dbReference type="Gene3D" id="1.10.3720.10">
    <property type="entry name" value="MetI-like"/>
    <property type="match status" value="2"/>
</dbReference>
<proteinExistence type="inferred from homology"/>
<evidence type="ECO:0000256" key="2">
    <source>
        <dbReference type="ARBA" id="ARBA00022448"/>
    </source>
</evidence>